<reference evidence="9 10" key="1">
    <citation type="journal article" date="2003" name="Int. J. Syst. Evol. Microbiol.">
        <title>Bacillus nealsonii sp. nov., isolated from a spacecraft-assembly facility, whose spores are gamma-radiation resistant.</title>
        <authorList>
            <person name="Venkateswaran K."/>
            <person name="Kempf M."/>
            <person name="Chen F."/>
            <person name="Satomi M."/>
            <person name="Nicholson W."/>
            <person name="Kern R."/>
        </authorList>
    </citation>
    <scope>NUCLEOTIDE SEQUENCE [LARGE SCALE GENOMIC DNA]</scope>
    <source>
        <strain evidence="9 10">FO-92</strain>
    </source>
</reference>
<dbReference type="OrthoDB" id="2958608at2"/>
<feature type="transmembrane region" description="Helical" evidence="7">
    <location>
        <begin position="157"/>
        <end position="173"/>
    </location>
</feature>
<evidence type="ECO:0000313" key="10">
    <source>
        <dbReference type="Proteomes" id="UP000233375"/>
    </source>
</evidence>
<evidence type="ECO:0000256" key="3">
    <source>
        <dbReference type="ARBA" id="ARBA00022475"/>
    </source>
</evidence>
<dbReference type="PROSITE" id="PS50928">
    <property type="entry name" value="ABC_TM1"/>
    <property type="match status" value="1"/>
</dbReference>
<keyword evidence="2 7" id="KW-0813">Transport</keyword>
<dbReference type="AlphaFoldDB" id="A0A2N0YXH2"/>
<organism evidence="9 10">
    <name type="scientific">Niallia nealsonii</name>
    <dbReference type="NCBI Taxonomy" id="115979"/>
    <lineage>
        <taxon>Bacteria</taxon>
        <taxon>Bacillati</taxon>
        <taxon>Bacillota</taxon>
        <taxon>Bacilli</taxon>
        <taxon>Bacillales</taxon>
        <taxon>Bacillaceae</taxon>
        <taxon>Niallia</taxon>
    </lineage>
</organism>
<keyword evidence="5 7" id="KW-1133">Transmembrane helix</keyword>
<sequence>MRYLKGFIIHIGSILFIFILAAFPYAFFQAGESVSFKPFMFFSVIKQFLIGLISGDSFYYVQGDRTRFILSDMGSYFFGSFFYLSVAGLVVLILAFVLGIWLWRGSERFLNKVISFLGIFPDFVLILLMQLFVTFMYQLIGIKTVKVASFSSNDPAVLLPLLSLIIIPLFYVIKTLNEETKDVLTQDYILTGIAKGLDRKQIYLYHVTTNVTPFFKADLHKILSIMISNLFIVEYLFNIRGMTAMMFLTQITFGYQYNLVIFCLFGLFLLYMIMFLLFTGVIRLVERIIEHV</sequence>
<dbReference type="EMBL" id="PISE01000051">
    <property type="protein sequence ID" value="PKG21964.1"/>
    <property type="molecule type" value="Genomic_DNA"/>
</dbReference>
<feature type="transmembrane region" description="Helical" evidence="7">
    <location>
        <begin position="115"/>
        <end position="137"/>
    </location>
</feature>
<comment type="similarity">
    <text evidence="7">Belongs to the binding-protein-dependent transport system permease family.</text>
</comment>
<evidence type="ECO:0000259" key="8">
    <source>
        <dbReference type="PROSITE" id="PS50928"/>
    </source>
</evidence>
<accession>A0A2N0YXH2</accession>
<keyword evidence="10" id="KW-1185">Reference proteome</keyword>
<evidence type="ECO:0000256" key="6">
    <source>
        <dbReference type="ARBA" id="ARBA00023136"/>
    </source>
</evidence>
<dbReference type="PANTHER" id="PTHR30465:SF44">
    <property type="entry name" value="ABC-TYPE DIPEPTIDE_OLIGOPEPTIDE TRANSPORT SYSTEM, PERMEASE COMPONENT"/>
    <property type="match status" value="1"/>
</dbReference>
<dbReference type="RefSeq" id="WP_101178899.1">
    <property type="nucleotide sequence ID" value="NZ_PISE01000051.1"/>
</dbReference>
<evidence type="ECO:0000256" key="5">
    <source>
        <dbReference type="ARBA" id="ARBA00022989"/>
    </source>
</evidence>
<feature type="transmembrane region" description="Helical" evidence="7">
    <location>
        <begin position="259"/>
        <end position="285"/>
    </location>
</feature>
<evidence type="ECO:0000256" key="7">
    <source>
        <dbReference type="RuleBase" id="RU363032"/>
    </source>
</evidence>
<evidence type="ECO:0000313" key="9">
    <source>
        <dbReference type="EMBL" id="PKG21964.1"/>
    </source>
</evidence>
<dbReference type="Proteomes" id="UP000233375">
    <property type="component" value="Unassembled WGS sequence"/>
</dbReference>
<evidence type="ECO:0000256" key="4">
    <source>
        <dbReference type="ARBA" id="ARBA00022692"/>
    </source>
</evidence>
<dbReference type="GO" id="GO:0005886">
    <property type="term" value="C:plasma membrane"/>
    <property type="evidence" value="ECO:0007669"/>
    <property type="project" value="UniProtKB-SubCell"/>
</dbReference>
<keyword evidence="3" id="KW-1003">Cell membrane</keyword>
<feature type="domain" description="ABC transmembrane type-1" evidence="8">
    <location>
        <begin position="77"/>
        <end position="278"/>
    </location>
</feature>
<evidence type="ECO:0000256" key="1">
    <source>
        <dbReference type="ARBA" id="ARBA00004651"/>
    </source>
</evidence>
<feature type="transmembrane region" description="Helical" evidence="7">
    <location>
        <begin position="6"/>
        <end position="27"/>
    </location>
</feature>
<dbReference type="InterPro" id="IPR000515">
    <property type="entry name" value="MetI-like"/>
</dbReference>
<comment type="caution">
    <text evidence="9">The sequence shown here is derived from an EMBL/GenBank/DDBJ whole genome shotgun (WGS) entry which is preliminary data.</text>
</comment>
<protein>
    <submittedName>
        <fullName evidence="9">Peptide ABC transporter permease</fullName>
    </submittedName>
</protein>
<feature type="transmembrane region" description="Helical" evidence="7">
    <location>
        <begin position="39"/>
        <end position="61"/>
    </location>
</feature>
<gene>
    <name evidence="9" type="ORF">CWS01_19610</name>
</gene>
<dbReference type="SUPFAM" id="SSF161098">
    <property type="entry name" value="MetI-like"/>
    <property type="match status" value="1"/>
</dbReference>
<feature type="transmembrane region" description="Helical" evidence="7">
    <location>
        <begin position="222"/>
        <end position="239"/>
    </location>
</feature>
<comment type="subcellular location">
    <subcellularLocation>
        <location evidence="1 7">Cell membrane</location>
        <topology evidence="1 7">Multi-pass membrane protein</topology>
    </subcellularLocation>
</comment>
<dbReference type="InterPro" id="IPR035906">
    <property type="entry name" value="MetI-like_sf"/>
</dbReference>
<dbReference type="Pfam" id="PF00528">
    <property type="entry name" value="BPD_transp_1"/>
    <property type="match status" value="1"/>
</dbReference>
<evidence type="ECO:0000256" key="2">
    <source>
        <dbReference type="ARBA" id="ARBA00022448"/>
    </source>
</evidence>
<dbReference type="PANTHER" id="PTHR30465">
    <property type="entry name" value="INNER MEMBRANE ABC TRANSPORTER"/>
    <property type="match status" value="1"/>
</dbReference>
<proteinExistence type="inferred from homology"/>
<keyword evidence="4 7" id="KW-0812">Transmembrane</keyword>
<name>A0A2N0YXH2_9BACI</name>
<feature type="transmembrane region" description="Helical" evidence="7">
    <location>
        <begin position="81"/>
        <end position="103"/>
    </location>
</feature>
<dbReference type="GO" id="GO:0055085">
    <property type="term" value="P:transmembrane transport"/>
    <property type="evidence" value="ECO:0007669"/>
    <property type="project" value="InterPro"/>
</dbReference>
<keyword evidence="6 7" id="KW-0472">Membrane</keyword>